<dbReference type="VEuPathDB" id="FungiDB:PV10_06833"/>
<reference evidence="3 4" key="1">
    <citation type="submission" date="2017-03" db="EMBL/GenBank/DDBJ databases">
        <title>Genomes of endolithic fungi from Antarctica.</title>
        <authorList>
            <person name="Coleine C."/>
            <person name="Masonjones S."/>
            <person name="Stajich J.E."/>
        </authorList>
    </citation>
    <scope>NUCLEOTIDE SEQUENCE [LARGE SCALE GENOMIC DNA]</scope>
    <source>
        <strain evidence="3 4">CCFEE 6314</strain>
    </source>
</reference>
<organism evidence="3 4">
    <name type="scientific">Exophiala mesophila</name>
    <name type="common">Black yeast-like fungus</name>
    <dbReference type="NCBI Taxonomy" id="212818"/>
    <lineage>
        <taxon>Eukaryota</taxon>
        <taxon>Fungi</taxon>
        <taxon>Dikarya</taxon>
        <taxon>Ascomycota</taxon>
        <taxon>Pezizomycotina</taxon>
        <taxon>Eurotiomycetes</taxon>
        <taxon>Chaetothyriomycetidae</taxon>
        <taxon>Chaetothyriales</taxon>
        <taxon>Herpotrichiellaceae</taxon>
        <taxon>Exophiala</taxon>
    </lineage>
</organism>
<feature type="compositionally biased region" description="Basic and acidic residues" evidence="2">
    <location>
        <begin position="553"/>
        <end position="562"/>
    </location>
</feature>
<feature type="binding site" evidence="1">
    <location>
        <position position="180"/>
    </location>
    <ligand>
        <name>Zn(2+)</name>
        <dbReference type="ChEBI" id="CHEBI:29105"/>
    </ligand>
</feature>
<dbReference type="EMBL" id="NAJM01000050">
    <property type="protein sequence ID" value="RVX67290.1"/>
    <property type="molecule type" value="Genomic_DNA"/>
</dbReference>
<feature type="compositionally biased region" description="Basic residues" evidence="2">
    <location>
        <begin position="579"/>
        <end position="594"/>
    </location>
</feature>
<keyword evidence="1" id="KW-0862">Zinc</keyword>
<keyword evidence="1" id="KW-0479">Metal-binding</keyword>
<dbReference type="InterPro" id="IPR036703">
    <property type="entry name" value="MOB_kinase_act_sf"/>
</dbReference>
<evidence type="ECO:0008006" key="5">
    <source>
        <dbReference type="Google" id="ProtNLM"/>
    </source>
</evidence>
<feature type="binding site" evidence="1">
    <location>
        <position position="185"/>
    </location>
    <ligand>
        <name>Zn(2+)</name>
        <dbReference type="ChEBI" id="CHEBI:29105"/>
    </ligand>
</feature>
<gene>
    <name evidence="3" type="ORF">B0A52_09328</name>
</gene>
<sequence>MTAITPSRSGVSPSSSPRLPSPPPIPEVQYGPLSPGISDVGNELQFEASLRVDQGSARRIRPGTKAADMAIGPPLVPLSQVGNSSALPSTQVELTRLLKLDSPFQLQEHLKAQYATLTHTPDSTRTIPVTKETALQLTTPPQINENETVDRNLWLYELCRFLTQKANMVSIFLMNDNPPCSSQTCPEMRASEWQYLCAVHEPPKSCCAVDYCNHTLDWAANVLTSPKHFPSRLALGGEAGNAVNSMRQLTNIFRRVYRIFAHAWFQHREVFWSVESTYGLYIFFKTVCDEYHLIPEDSYTIPPEAEGAQDHSKASDDAETKASTHVQILRKQDPPESDSDPARETEPFSADSQGGPAATARRHKHKHTPSTGSLVDTITEGLEEDDEQATSSSSSANVPPLDSVQSQLPTEGGADWTNPVAQLSSSTKPRTEVSPERSLPKLDLSNIIPKYEPRAPEDPTPTAHEVDPMSTYDMGEPGSVQPPSTKGQGSSGSSAPSVDQISTPVKTTQDEEEENITSPSGGSIRTVGSDILQGILGHIGDEDEEAEGALQAAHREEEEAKTRRDRQKSASPAKEEKTKNRKDKRSPNKDKKRTGSSTKKESAKPADGLSSPASSPSIQPTAASDQVEVAVSAIETDMDDSGGDVASVESNPGPSA</sequence>
<feature type="compositionally biased region" description="Polar residues" evidence="2">
    <location>
        <begin position="611"/>
        <end position="624"/>
    </location>
</feature>
<dbReference type="Pfam" id="PF03637">
    <property type="entry name" value="Mob1_phocein"/>
    <property type="match status" value="1"/>
</dbReference>
<feature type="region of interest" description="Disordered" evidence="2">
    <location>
        <begin position="1"/>
        <end position="39"/>
    </location>
</feature>
<dbReference type="Gene3D" id="1.20.140.30">
    <property type="entry name" value="MOB kinase activator"/>
    <property type="match status" value="1"/>
</dbReference>
<feature type="binding site" evidence="1">
    <location>
        <position position="262"/>
    </location>
    <ligand>
        <name>Zn(2+)</name>
        <dbReference type="ChEBI" id="CHEBI:29105"/>
    </ligand>
</feature>
<proteinExistence type="predicted"/>
<accession>A0A438MU88</accession>
<evidence type="ECO:0000256" key="1">
    <source>
        <dbReference type="PIRSR" id="PIRSR605301-1"/>
    </source>
</evidence>
<feature type="compositionally biased region" description="Polar residues" evidence="2">
    <location>
        <begin position="481"/>
        <end position="507"/>
    </location>
</feature>
<dbReference type="AlphaFoldDB" id="A0A438MU88"/>
<protein>
    <recommendedName>
        <fullName evidence="5">Mob1/phocein</fullName>
    </recommendedName>
</protein>
<feature type="compositionally biased region" description="Basic and acidic residues" evidence="2">
    <location>
        <begin position="330"/>
        <end position="346"/>
    </location>
</feature>
<dbReference type="PANTHER" id="PTHR22599">
    <property type="entry name" value="MPS ONE BINDER KINASE ACTIVATOR-LIKE MOB"/>
    <property type="match status" value="1"/>
</dbReference>
<evidence type="ECO:0000313" key="3">
    <source>
        <dbReference type="EMBL" id="RVX67290.1"/>
    </source>
</evidence>
<name>A0A438MU88_EXOME</name>
<dbReference type="SUPFAM" id="SSF101152">
    <property type="entry name" value="Mob1/phocein"/>
    <property type="match status" value="1"/>
</dbReference>
<feature type="compositionally biased region" description="Basic and acidic residues" evidence="2">
    <location>
        <begin position="429"/>
        <end position="440"/>
    </location>
</feature>
<dbReference type="SMART" id="SM01388">
    <property type="entry name" value="Mob1_phocein"/>
    <property type="match status" value="1"/>
</dbReference>
<feature type="region of interest" description="Disordered" evidence="2">
    <location>
        <begin position="302"/>
        <end position="656"/>
    </location>
</feature>
<feature type="compositionally biased region" description="Basic and acidic residues" evidence="2">
    <location>
        <begin position="308"/>
        <end position="322"/>
    </location>
</feature>
<dbReference type="Proteomes" id="UP000288859">
    <property type="component" value="Unassembled WGS sequence"/>
</dbReference>
<feature type="compositionally biased region" description="Polar residues" evidence="2">
    <location>
        <begin position="419"/>
        <end position="428"/>
    </location>
</feature>
<evidence type="ECO:0000256" key="2">
    <source>
        <dbReference type="SAM" id="MobiDB-lite"/>
    </source>
</evidence>
<dbReference type="InterPro" id="IPR005301">
    <property type="entry name" value="MOB_kinase_act_fam"/>
</dbReference>
<comment type="caution">
    <text evidence="3">The sequence shown here is derived from an EMBL/GenBank/DDBJ whole genome shotgun (WGS) entry which is preliminary data.</text>
</comment>
<evidence type="ECO:0000313" key="4">
    <source>
        <dbReference type="Proteomes" id="UP000288859"/>
    </source>
</evidence>
<feature type="binding site" evidence="1">
    <location>
        <position position="267"/>
    </location>
    <ligand>
        <name>Zn(2+)</name>
        <dbReference type="ChEBI" id="CHEBI:29105"/>
    </ligand>
</feature>
<feature type="compositionally biased region" description="Low complexity" evidence="2">
    <location>
        <begin position="1"/>
        <end position="18"/>
    </location>
</feature>
<dbReference type="OrthoDB" id="10262609at2759"/>
<feature type="compositionally biased region" description="Polar residues" evidence="2">
    <location>
        <begin position="389"/>
        <end position="409"/>
    </location>
</feature>